<dbReference type="Proteomes" id="UP000018780">
    <property type="component" value="Chromosome"/>
</dbReference>
<proteinExistence type="predicted"/>
<dbReference type="KEGG" id="lmd:METH_20280"/>
<keyword evidence="2" id="KW-1185">Reference proteome</keyword>
<dbReference type="EMBL" id="CP006773">
    <property type="protein sequence ID" value="AHD03305.1"/>
    <property type="molecule type" value="Genomic_DNA"/>
</dbReference>
<reference evidence="1 2" key="1">
    <citation type="submission" date="2013-09" db="EMBL/GenBank/DDBJ databases">
        <authorList>
            <consortium name="DOE Joint Genome Institute"/>
            <person name="Klenk H.-P."/>
            <person name="Huntemann M."/>
            <person name="Han J."/>
            <person name="Chen A."/>
            <person name="Kyrpides N."/>
            <person name="Mavromatis K."/>
            <person name="Markowitz V."/>
            <person name="Palaniappan K."/>
            <person name="Ivanova N."/>
            <person name="Schaumberg A."/>
            <person name="Pati A."/>
            <person name="Liolios K."/>
            <person name="Nordberg H.P."/>
            <person name="Cantor M.N."/>
            <person name="Hua S.X."/>
            <person name="Woyke T."/>
        </authorList>
    </citation>
    <scope>NUCLEOTIDE SEQUENCE [LARGE SCALE GENOMIC DNA]</scope>
    <source>
        <strain evidence="1 2">DSM 14336</strain>
    </source>
</reference>
<accession>V9W0Y5</accession>
<name>V9W0Y5_9RHOB</name>
<organism evidence="1 2">
    <name type="scientific">Leisingera methylohalidivorans DSM 14336</name>
    <dbReference type="NCBI Taxonomy" id="999552"/>
    <lineage>
        <taxon>Bacteria</taxon>
        <taxon>Pseudomonadati</taxon>
        <taxon>Pseudomonadota</taxon>
        <taxon>Alphaproteobacteria</taxon>
        <taxon>Rhodobacterales</taxon>
        <taxon>Roseobacteraceae</taxon>
        <taxon>Leisingera</taxon>
    </lineage>
</organism>
<evidence type="ECO:0000313" key="1">
    <source>
        <dbReference type="EMBL" id="AHD03305.1"/>
    </source>
</evidence>
<gene>
    <name evidence="1" type="ORF">METH_20280</name>
</gene>
<sequence>MGSLIGRDDGAGSNPPLREIHALDFFQEGSSHCPAAALEKHDPDAALSAAIRFLIHFQIKPWFICYLRPG</sequence>
<dbReference type="AlphaFoldDB" id="V9W0Y5"/>
<protein>
    <submittedName>
        <fullName evidence="1">Uncharacterized protein</fullName>
    </submittedName>
</protein>
<evidence type="ECO:0000313" key="2">
    <source>
        <dbReference type="Proteomes" id="UP000018780"/>
    </source>
</evidence>
<dbReference type="HOGENOM" id="CLU_2752921_0_0_5"/>